<dbReference type="OrthoDB" id="3801107at2759"/>
<feature type="compositionally biased region" description="Low complexity" evidence="1">
    <location>
        <begin position="1"/>
        <end position="15"/>
    </location>
</feature>
<feature type="compositionally biased region" description="Basic and acidic residues" evidence="1">
    <location>
        <begin position="554"/>
        <end position="568"/>
    </location>
</feature>
<dbReference type="Pfam" id="PF14608">
    <property type="entry name" value="zf-CCCH_2"/>
    <property type="match status" value="2"/>
</dbReference>
<feature type="compositionally biased region" description="Basic and acidic residues" evidence="1">
    <location>
        <begin position="363"/>
        <end position="373"/>
    </location>
</feature>
<proteinExistence type="predicted"/>
<evidence type="ECO:0000313" key="2">
    <source>
        <dbReference type="EMBL" id="KAH7128764.1"/>
    </source>
</evidence>
<reference evidence="2" key="1">
    <citation type="journal article" date="2021" name="Nat. Commun.">
        <title>Genetic determinants of endophytism in the Arabidopsis root mycobiome.</title>
        <authorList>
            <person name="Mesny F."/>
            <person name="Miyauchi S."/>
            <person name="Thiergart T."/>
            <person name="Pickel B."/>
            <person name="Atanasova L."/>
            <person name="Karlsson M."/>
            <person name="Huettel B."/>
            <person name="Barry K.W."/>
            <person name="Haridas S."/>
            <person name="Chen C."/>
            <person name="Bauer D."/>
            <person name="Andreopoulos W."/>
            <person name="Pangilinan J."/>
            <person name="LaButti K."/>
            <person name="Riley R."/>
            <person name="Lipzen A."/>
            <person name="Clum A."/>
            <person name="Drula E."/>
            <person name="Henrissat B."/>
            <person name="Kohler A."/>
            <person name="Grigoriev I.V."/>
            <person name="Martin F.M."/>
            <person name="Hacquard S."/>
        </authorList>
    </citation>
    <scope>NUCLEOTIDE SEQUENCE</scope>
    <source>
        <strain evidence="2">MPI-CAGE-CH-0243</strain>
    </source>
</reference>
<keyword evidence="3" id="KW-1185">Reference proteome</keyword>
<feature type="region of interest" description="Disordered" evidence="1">
    <location>
        <begin position="467"/>
        <end position="568"/>
    </location>
</feature>
<gene>
    <name evidence="2" type="ORF">B0J11DRAFT_604192</name>
</gene>
<feature type="region of interest" description="Disordered" evidence="1">
    <location>
        <begin position="285"/>
        <end position="327"/>
    </location>
</feature>
<feature type="region of interest" description="Disordered" evidence="1">
    <location>
        <begin position="1"/>
        <end position="34"/>
    </location>
</feature>
<feature type="compositionally biased region" description="Basic and acidic residues" evidence="1">
    <location>
        <begin position="467"/>
        <end position="492"/>
    </location>
</feature>
<dbReference type="EMBL" id="JAGMWT010000005">
    <property type="protein sequence ID" value="KAH7128764.1"/>
    <property type="molecule type" value="Genomic_DNA"/>
</dbReference>
<dbReference type="Gene3D" id="4.10.1000.40">
    <property type="match status" value="1"/>
</dbReference>
<evidence type="ECO:0000313" key="3">
    <source>
        <dbReference type="Proteomes" id="UP000700596"/>
    </source>
</evidence>
<feature type="region of interest" description="Disordered" evidence="1">
    <location>
        <begin position="405"/>
        <end position="438"/>
    </location>
</feature>
<comment type="caution">
    <text evidence="2">The sequence shown here is derived from an EMBL/GenBank/DDBJ whole genome shotgun (WGS) entry which is preliminary data.</text>
</comment>
<evidence type="ECO:0000256" key="1">
    <source>
        <dbReference type="SAM" id="MobiDB-lite"/>
    </source>
</evidence>
<feature type="compositionally biased region" description="Low complexity" evidence="1">
    <location>
        <begin position="493"/>
        <end position="531"/>
    </location>
</feature>
<accession>A0A9P9IRT7</accession>
<feature type="compositionally biased region" description="Basic and acidic residues" evidence="1">
    <location>
        <begin position="288"/>
        <end position="309"/>
    </location>
</feature>
<name>A0A9P9IRT7_9PLEO</name>
<protein>
    <recommendedName>
        <fullName evidence="4">C3H1-type domain-containing protein</fullName>
    </recommendedName>
</protein>
<feature type="region of interest" description="Disordered" evidence="1">
    <location>
        <begin position="363"/>
        <end position="393"/>
    </location>
</feature>
<feature type="compositionally biased region" description="Polar residues" evidence="1">
    <location>
        <begin position="412"/>
        <end position="434"/>
    </location>
</feature>
<evidence type="ECO:0008006" key="4">
    <source>
        <dbReference type="Google" id="ProtNLM"/>
    </source>
</evidence>
<dbReference type="Proteomes" id="UP000700596">
    <property type="component" value="Unassembled WGS sequence"/>
</dbReference>
<sequence>MSFSNQQPSSPIIISGQDYTSKPTTPVQETARPRKRVRFSISPVHEISNPFPPTKTNSSLLEPMDIDPVEERHVLFYDVRSDKKPSGQEGFDYKLSTYEPSYDTLTYYQEWHRAEELSGKPVANAPPYHTDLPWDEMEDITIEELIVYFPNHMMRWPGLAYMLRNVGWDRLFERVAWLINVGRRSEQYPRTHRHVEPFPIMMKVQRAVEEIIPNYLVCDHDVRFSDYVKDVLVNNFYRKCHPRSMQGCSRTVSLLELASYVDPHLLAHNPFSRRVAALYEDYMSNKNTDSKGKSTNDTHSVRRQSDRSNSRSSSSDSQREDLSPKQQKLYQNSLILVPEYNTISDNGFSNICQSGNDCPDIDCSKMHPPDKNFPHAQPVDPKPNQPSSRSLPTCRFDPKCKNDQCRFEHPSRNGQRNNGNNTHQSKSQYQSNQSHGRKCKFDPNCKNGNCTYSHPLHEALNKMDKGANRRADKYESGGKWKNDNHNSSKNDDLSNNGRNKYNKGNNGRNLGRNRCNNSNNGSKVGVSHGQNGSSGGSNGGNNHRNNQNGGGGNRRNDGGNKGKKPDYH</sequence>
<dbReference type="AlphaFoldDB" id="A0A9P9IRT7"/>
<feature type="compositionally biased region" description="Polar residues" evidence="1">
    <location>
        <begin position="17"/>
        <end position="28"/>
    </location>
</feature>
<organism evidence="2 3">
    <name type="scientific">Dendryphion nanum</name>
    <dbReference type="NCBI Taxonomy" id="256645"/>
    <lineage>
        <taxon>Eukaryota</taxon>
        <taxon>Fungi</taxon>
        <taxon>Dikarya</taxon>
        <taxon>Ascomycota</taxon>
        <taxon>Pezizomycotina</taxon>
        <taxon>Dothideomycetes</taxon>
        <taxon>Pleosporomycetidae</taxon>
        <taxon>Pleosporales</taxon>
        <taxon>Torulaceae</taxon>
        <taxon>Dendryphion</taxon>
    </lineage>
</organism>